<sequence>MSDIVEWINKPIDDSNASRVLWVNGPAGTGKTALAQSVAEICQRNGQLGASFFFPRTTGAQGSKMASKLVLTLAYQLAVSLPEVGQTIGELVAGNLSILDKSLEIQLQQLIVGPMSSAEKVMVVVIDGLDVCEEVIVQRQVMSLLAAGADDIPSLRFIVTSRNTAWMREGFASDSLHQKAYEICTDRTLPERKDMGVLLREGFTRVLTTLWRSNSIP</sequence>
<dbReference type="EMBL" id="NHYD01003392">
    <property type="protein sequence ID" value="PPQ79124.1"/>
    <property type="molecule type" value="Genomic_DNA"/>
</dbReference>
<feature type="domain" description="NACHT" evidence="2">
    <location>
        <begin position="19"/>
        <end position="165"/>
    </location>
</feature>
<dbReference type="Gene3D" id="3.40.50.300">
    <property type="entry name" value="P-loop containing nucleotide triphosphate hydrolases"/>
    <property type="match status" value="1"/>
</dbReference>
<dbReference type="PROSITE" id="PS50837">
    <property type="entry name" value="NACHT"/>
    <property type="match status" value="1"/>
</dbReference>
<keyword evidence="4" id="KW-1185">Reference proteome</keyword>
<dbReference type="SUPFAM" id="SSF52540">
    <property type="entry name" value="P-loop containing nucleoside triphosphate hydrolases"/>
    <property type="match status" value="1"/>
</dbReference>
<keyword evidence="1" id="KW-0677">Repeat</keyword>
<reference evidence="3 4" key="1">
    <citation type="journal article" date="2018" name="Evol. Lett.">
        <title>Horizontal gene cluster transfer increased hallucinogenic mushroom diversity.</title>
        <authorList>
            <person name="Reynolds H.T."/>
            <person name="Vijayakumar V."/>
            <person name="Gluck-Thaler E."/>
            <person name="Korotkin H.B."/>
            <person name="Matheny P.B."/>
            <person name="Slot J.C."/>
        </authorList>
    </citation>
    <scope>NUCLEOTIDE SEQUENCE [LARGE SCALE GENOMIC DNA]</scope>
    <source>
        <strain evidence="3 4">2631</strain>
    </source>
</reference>
<dbReference type="PANTHER" id="PTHR10039">
    <property type="entry name" value="AMELOGENIN"/>
    <property type="match status" value="1"/>
</dbReference>
<evidence type="ECO:0000259" key="2">
    <source>
        <dbReference type="PROSITE" id="PS50837"/>
    </source>
</evidence>
<dbReference type="Pfam" id="PF24883">
    <property type="entry name" value="NPHP3_N"/>
    <property type="match status" value="1"/>
</dbReference>
<name>A0A409WKR7_PSICY</name>
<gene>
    <name evidence="3" type="ORF">CVT25_002857</name>
</gene>
<comment type="caution">
    <text evidence="3">The sequence shown here is derived from an EMBL/GenBank/DDBJ whole genome shotgun (WGS) entry which is preliminary data.</text>
</comment>
<dbReference type="PANTHER" id="PTHR10039:SF16">
    <property type="entry name" value="GPI INOSITOL-DEACYLASE"/>
    <property type="match status" value="1"/>
</dbReference>
<dbReference type="InterPro" id="IPR056884">
    <property type="entry name" value="NPHP3-like_N"/>
</dbReference>
<dbReference type="InterPro" id="IPR007111">
    <property type="entry name" value="NACHT_NTPase"/>
</dbReference>
<accession>A0A409WKR7</accession>
<dbReference type="Proteomes" id="UP000283269">
    <property type="component" value="Unassembled WGS sequence"/>
</dbReference>
<evidence type="ECO:0000313" key="4">
    <source>
        <dbReference type="Proteomes" id="UP000283269"/>
    </source>
</evidence>
<protein>
    <recommendedName>
        <fullName evidence="2">NACHT domain-containing protein</fullName>
    </recommendedName>
</protein>
<dbReference type="AlphaFoldDB" id="A0A409WKR7"/>
<dbReference type="OrthoDB" id="5967843at2759"/>
<evidence type="ECO:0000313" key="3">
    <source>
        <dbReference type="EMBL" id="PPQ79124.1"/>
    </source>
</evidence>
<dbReference type="InParanoid" id="A0A409WKR7"/>
<evidence type="ECO:0000256" key="1">
    <source>
        <dbReference type="ARBA" id="ARBA00022737"/>
    </source>
</evidence>
<dbReference type="InterPro" id="IPR027417">
    <property type="entry name" value="P-loop_NTPase"/>
</dbReference>
<organism evidence="3 4">
    <name type="scientific">Psilocybe cyanescens</name>
    <dbReference type="NCBI Taxonomy" id="93625"/>
    <lineage>
        <taxon>Eukaryota</taxon>
        <taxon>Fungi</taxon>
        <taxon>Dikarya</taxon>
        <taxon>Basidiomycota</taxon>
        <taxon>Agaricomycotina</taxon>
        <taxon>Agaricomycetes</taxon>
        <taxon>Agaricomycetidae</taxon>
        <taxon>Agaricales</taxon>
        <taxon>Agaricineae</taxon>
        <taxon>Strophariaceae</taxon>
        <taxon>Psilocybe</taxon>
    </lineage>
</organism>
<proteinExistence type="predicted"/>
<dbReference type="STRING" id="93625.A0A409WKR7"/>